<name>A0A3Q0GJ15_ALLSI</name>
<dbReference type="InParanoid" id="A0A3Q0GJ15"/>
<dbReference type="Proteomes" id="UP000189705">
    <property type="component" value="Unplaced"/>
</dbReference>
<keyword evidence="2" id="KW-1185">Reference proteome</keyword>
<dbReference type="RefSeq" id="XP_025058193.1">
    <property type="nucleotide sequence ID" value="XM_025202408.1"/>
</dbReference>
<gene>
    <name evidence="3" type="primary">LOC112550064</name>
</gene>
<evidence type="ECO:0000256" key="1">
    <source>
        <dbReference type="SAM" id="MobiDB-lite"/>
    </source>
</evidence>
<dbReference type="GeneID" id="112550064"/>
<evidence type="ECO:0000313" key="2">
    <source>
        <dbReference type="Proteomes" id="UP000189705"/>
    </source>
</evidence>
<proteinExistence type="predicted"/>
<protein>
    <submittedName>
        <fullName evidence="3">Uncharacterized protein LOC112550064</fullName>
    </submittedName>
</protein>
<evidence type="ECO:0000313" key="3">
    <source>
        <dbReference type="RefSeq" id="XP_025058193.1"/>
    </source>
</evidence>
<organism evidence="2 3">
    <name type="scientific">Alligator sinensis</name>
    <name type="common">Chinese alligator</name>
    <dbReference type="NCBI Taxonomy" id="38654"/>
    <lineage>
        <taxon>Eukaryota</taxon>
        <taxon>Metazoa</taxon>
        <taxon>Chordata</taxon>
        <taxon>Craniata</taxon>
        <taxon>Vertebrata</taxon>
        <taxon>Euteleostomi</taxon>
        <taxon>Archelosauria</taxon>
        <taxon>Archosauria</taxon>
        <taxon>Crocodylia</taxon>
        <taxon>Alligatoridae</taxon>
        <taxon>Alligatorinae</taxon>
        <taxon>Alligator</taxon>
    </lineage>
</organism>
<accession>A0A3Q0GJ15</accession>
<reference evidence="3" key="1">
    <citation type="submission" date="2025-08" db="UniProtKB">
        <authorList>
            <consortium name="RefSeq"/>
        </authorList>
    </citation>
    <scope>IDENTIFICATION</scope>
</reference>
<sequence length="210" mass="23054">MVAARHPTPCPHCQHRQQRLRVVPNRRWAPPALPVASVSGRQPSVGAHHHPTLPLPTVPQPPTGAHRLLPRHSHCPQCCHRLLELTMPPQPPGACSIHEKNRMSLQLALKDVQIVHVGQDLGLFRTSSGDLDSVHPGVLPDALTQGFDGADEKDHGEEAALMDPQLYCSPLTQETIYQHLGAYICVQSPYPAGESRRDAHLLQGLKEKPV</sequence>
<feature type="region of interest" description="Disordered" evidence="1">
    <location>
        <begin position="37"/>
        <end position="56"/>
    </location>
</feature>
<dbReference type="AlphaFoldDB" id="A0A3Q0GJ15"/>
<dbReference type="KEGG" id="asn:112550064"/>